<dbReference type="GO" id="GO:0030182">
    <property type="term" value="P:neuron differentiation"/>
    <property type="evidence" value="ECO:0007669"/>
    <property type="project" value="TreeGrafter"/>
</dbReference>
<dbReference type="PRINTS" id="PR01349">
    <property type="entry name" value="WNTPROTEIN"/>
</dbReference>
<keyword evidence="13" id="KW-1185">Reference proteome</keyword>
<evidence type="ECO:0000256" key="4">
    <source>
        <dbReference type="ARBA" id="ARBA00022525"/>
    </source>
</evidence>
<dbReference type="GO" id="GO:0005125">
    <property type="term" value="F:cytokine activity"/>
    <property type="evidence" value="ECO:0007669"/>
    <property type="project" value="TreeGrafter"/>
</dbReference>
<dbReference type="Gene3D" id="3.30.2460.20">
    <property type="match status" value="1"/>
</dbReference>
<evidence type="ECO:0000256" key="5">
    <source>
        <dbReference type="ARBA" id="ARBA00022530"/>
    </source>
</evidence>
<dbReference type="EMBL" id="JANEYG010000003">
    <property type="protein sequence ID" value="KAJ8924432.1"/>
    <property type="molecule type" value="Genomic_DNA"/>
</dbReference>
<proteinExistence type="inferred from homology"/>
<feature type="transmembrane region" description="Helical" evidence="11">
    <location>
        <begin position="34"/>
        <end position="51"/>
    </location>
</feature>
<dbReference type="GO" id="GO:0007517">
    <property type="term" value="P:muscle organ development"/>
    <property type="evidence" value="ECO:0007669"/>
    <property type="project" value="UniProtKB-ARBA"/>
</dbReference>
<reference evidence="12 13" key="1">
    <citation type="journal article" date="2023" name="Insect Mol. Biol.">
        <title>Genome sequencing provides insights into the evolution of gene families encoding plant cell wall-degrading enzymes in longhorned beetles.</title>
        <authorList>
            <person name="Shin N.R."/>
            <person name="Okamura Y."/>
            <person name="Kirsch R."/>
            <person name="Pauchet Y."/>
        </authorList>
    </citation>
    <scope>NUCLEOTIDE SEQUENCE [LARGE SCALE GENOMIC DNA]</scope>
    <source>
        <strain evidence="12">EAD_L_NR</strain>
    </source>
</reference>
<dbReference type="GO" id="GO:0000902">
    <property type="term" value="P:cell morphogenesis"/>
    <property type="evidence" value="ECO:0007669"/>
    <property type="project" value="UniProtKB-ARBA"/>
</dbReference>
<keyword evidence="7" id="KW-1015">Disulfide bond</keyword>
<keyword evidence="3 10" id="KW-0217">Developmental protein</keyword>
<dbReference type="InterPro" id="IPR043158">
    <property type="entry name" value="Wnt_C"/>
</dbReference>
<dbReference type="AlphaFoldDB" id="A0AAV8WDL9"/>
<dbReference type="InterPro" id="IPR018161">
    <property type="entry name" value="Wnt_CS"/>
</dbReference>
<dbReference type="InterPro" id="IPR005817">
    <property type="entry name" value="Wnt"/>
</dbReference>
<dbReference type="Proteomes" id="UP001159042">
    <property type="component" value="Unassembled WGS sequence"/>
</dbReference>
<evidence type="ECO:0000256" key="3">
    <source>
        <dbReference type="ARBA" id="ARBA00022473"/>
    </source>
</evidence>
<dbReference type="GO" id="GO:0060070">
    <property type="term" value="P:canonical Wnt signaling pathway"/>
    <property type="evidence" value="ECO:0007669"/>
    <property type="project" value="TreeGrafter"/>
</dbReference>
<comment type="subcellular location">
    <subcellularLocation>
        <location evidence="1 10">Secreted</location>
        <location evidence="1 10">Extracellular space</location>
        <location evidence="1 10">Extracellular matrix</location>
    </subcellularLocation>
</comment>
<dbReference type="PANTHER" id="PTHR12027:SF77">
    <property type="entry name" value="PROTEIN WNT-5"/>
    <property type="match status" value="1"/>
</dbReference>
<dbReference type="PANTHER" id="PTHR12027">
    <property type="entry name" value="WNT RELATED"/>
    <property type="match status" value="1"/>
</dbReference>
<organism evidence="12 13">
    <name type="scientific">Exocentrus adspersus</name>
    <dbReference type="NCBI Taxonomy" id="1586481"/>
    <lineage>
        <taxon>Eukaryota</taxon>
        <taxon>Metazoa</taxon>
        <taxon>Ecdysozoa</taxon>
        <taxon>Arthropoda</taxon>
        <taxon>Hexapoda</taxon>
        <taxon>Insecta</taxon>
        <taxon>Pterygota</taxon>
        <taxon>Neoptera</taxon>
        <taxon>Endopterygota</taxon>
        <taxon>Coleoptera</taxon>
        <taxon>Polyphaga</taxon>
        <taxon>Cucujiformia</taxon>
        <taxon>Chrysomeloidea</taxon>
        <taxon>Cerambycidae</taxon>
        <taxon>Lamiinae</taxon>
        <taxon>Acanthocinini</taxon>
        <taxon>Exocentrus</taxon>
    </lineage>
</organism>
<keyword evidence="11" id="KW-0472">Membrane</keyword>
<evidence type="ECO:0000313" key="13">
    <source>
        <dbReference type="Proteomes" id="UP001159042"/>
    </source>
</evidence>
<evidence type="ECO:0000256" key="7">
    <source>
        <dbReference type="ARBA" id="ARBA00023157"/>
    </source>
</evidence>
<dbReference type="PROSITE" id="PS00246">
    <property type="entry name" value="WNT1"/>
    <property type="match status" value="1"/>
</dbReference>
<sequence length="459" mass="51702">MCVKFQTNAIANSRDTELGRSKLRKSKEEATMRLFYYVLLGIFYTSPAGAARRQQANGTWIIPDRINELKMRYLYSFFNLQTDGADSGRHDAERPGPAPCKALPGLSPGQGRLCQLYKDHMNAVALGAKQALGECKHQFHNRRWNCSILDDVNVFGPVITIGKFSSQSELFVLPAKVAQELIPLLQSFLIPARMFGYNPWIYFINAGIAASRESAFAHALAAAGVAHSVSRSCRDGQLSSCGCSRMGRPKELKKEWVWGGCGDNLEYGYKFTQNFVDVREKERKFKRGTREQGRVLMNLHNNEAGRRAVIKQSKVTCKCHGVSGSCSLITCWQQLANFREIGDYLRDKYDGATEVRVNRRGRLQLRDPQVSIPTVYDLVYLEESPNYCVRDSVVGSLGTQGRPCNRTSPDVDGCHLLCCGRGYNTVRSTLRERCHCRFKWCCQVECKTCIRSVDVHTCK</sequence>
<comment type="similarity">
    <text evidence="2 10">Belongs to the Wnt family.</text>
</comment>
<protein>
    <recommendedName>
        <fullName evidence="10">Protein Wnt</fullName>
    </recommendedName>
</protein>
<name>A0AAV8WDL9_9CUCU</name>
<keyword evidence="6 10" id="KW-0879">Wnt signaling pathway</keyword>
<comment type="caution">
    <text evidence="12">The sequence shown here is derived from an EMBL/GenBank/DDBJ whole genome shotgun (WGS) entry which is preliminary data.</text>
</comment>
<dbReference type="GO" id="GO:0045165">
    <property type="term" value="P:cell fate commitment"/>
    <property type="evidence" value="ECO:0007669"/>
    <property type="project" value="TreeGrafter"/>
</dbReference>
<comment type="function">
    <text evidence="10">Ligand for members of the frizzled family of seven transmembrane receptors.</text>
</comment>
<evidence type="ECO:0000256" key="6">
    <source>
        <dbReference type="ARBA" id="ARBA00022687"/>
    </source>
</evidence>
<keyword evidence="8" id="KW-0325">Glycoprotein</keyword>
<evidence type="ECO:0000256" key="1">
    <source>
        <dbReference type="ARBA" id="ARBA00004498"/>
    </source>
</evidence>
<keyword evidence="11" id="KW-1133">Transmembrane helix</keyword>
<dbReference type="GO" id="GO:0060560">
    <property type="term" value="P:developmental growth involved in morphogenesis"/>
    <property type="evidence" value="ECO:0007669"/>
    <property type="project" value="UniProtKB-ARBA"/>
</dbReference>
<evidence type="ECO:0000256" key="8">
    <source>
        <dbReference type="ARBA" id="ARBA00023180"/>
    </source>
</evidence>
<gene>
    <name evidence="12" type="ORF">NQ315_007228</name>
</gene>
<evidence type="ECO:0000313" key="12">
    <source>
        <dbReference type="EMBL" id="KAJ8924432.1"/>
    </source>
</evidence>
<dbReference type="CDD" id="cd19337">
    <property type="entry name" value="Wnt_Wnt5"/>
    <property type="match status" value="1"/>
</dbReference>
<evidence type="ECO:0000256" key="9">
    <source>
        <dbReference type="ARBA" id="ARBA00023288"/>
    </source>
</evidence>
<evidence type="ECO:0000256" key="2">
    <source>
        <dbReference type="ARBA" id="ARBA00005683"/>
    </source>
</evidence>
<dbReference type="SMART" id="SM00097">
    <property type="entry name" value="WNT1"/>
    <property type="match status" value="1"/>
</dbReference>
<dbReference type="GO" id="GO:0005109">
    <property type="term" value="F:frizzled binding"/>
    <property type="evidence" value="ECO:0007669"/>
    <property type="project" value="TreeGrafter"/>
</dbReference>
<dbReference type="GO" id="GO:0005615">
    <property type="term" value="C:extracellular space"/>
    <property type="evidence" value="ECO:0007669"/>
    <property type="project" value="TreeGrafter"/>
</dbReference>
<accession>A0AAV8WDL9</accession>
<evidence type="ECO:0000256" key="11">
    <source>
        <dbReference type="SAM" id="Phobius"/>
    </source>
</evidence>
<evidence type="ECO:0000256" key="10">
    <source>
        <dbReference type="RuleBase" id="RU003500"/>
    </source>
</evidence>
<keyword evidence="11" id="KW-0812">Transmembrane</keyword>
<keyword evidence="4" id="KW-0964">Secreted</keyword>
<keyword evidence="5" id="KW-0272">Extracellular matrix</keyword>
<keyword evidence="9" id="KW-0449">Lipoprotein</keyword>
<dbReference type="FunFam" id="3.30.2460.20:FF:000001">
    <property type="entry name" value="Wnt homolog"/>
    <property type="match status" value="1"/>
</dbReference>
<dbReference type="Pfam" id="PF00110">
    <property type="entry name" value="wnt"/>
    <property type="match status" value="2"/>
</dbReference>